<sequence length="69" mass="7100">MTTTTYTIKGMTCGHCVGAVSSEIGQLAGVREVKVDLGSGTATVTSDQPLDPQAVRDAVDEAGDYEVVP</sequence>
<evidence type="ECO:0000313" key="3">
    <source>
        <dbReference type="EMBL" id="GIJ58035.1"/>
    </source>
</evidence>
<dbReference type="Pfam" id="PF00403">
    <property type="entry name" value="HMA"/>
    <property type="match status" value="1"/>
</dbReference>
<gene>
    <name evidence="3" type="ORF">Vau01_055510</name>
</gene>
<dbReference type="CDD" id="cd00371">
    <property type="entry name" value="HMA"/>
    <property type="match status" value="1"/>
</dbReference>
<dbReference type="RefSeq" id="WP_203998113.1">
    <property type="nucleotide sequence ID" value="NZ_BOPG01000033.1"/>
</dbReference>
<comment type="caution">
    <text evidence="3">The sequence shown here is derived from an EMBL/GenBank/DDBJ whole genome shotgun (WGS) entry which is preliminary data.</text>
</comment>
<dbReference type="InterPro" id="IPR017969">
    <property type="entry name" value="Heavy-metal-associated_CS"/>
</dbReference>
<accession>A0A8J3ZA26</accession>
<dbReference type="AlphaFoldDB" id="A0A8J3ZA26"/>
<dbReference type="SUPFAM" id="SSF55008">
    <property type="entry name" value="HMA, heavy metal-associated domain"/>
    <property type="match status" value="1"/>
</dbReference>
<evidence type="ECO:0000256" key="1">
    <source>
        <dbReference type="ARBA" id="ARBA00022723"/>
    </source>
</evidence>
<keyword evidence="1" id="KW-0479">Metal-binding</keyword>
<keyword evidence="4" id="KW-1185">Reference proteome</keyword>
<evidence type="ECO:0000313" key="4">
    <source>
        <dbReference type="Proteomes" id="UP000612585"/>
    </source>
</evidence>
<dbReference type="InterPro" id="IPR006121">
    <property type="entry name" value="HMA_dom"/>
</dbReference>
<dbReference type="GO" id="GO:0046872">
    <property type="term" value="F:metal ion binding"/>
    <property type="evidence" value="ECO:0007669"/>
    <property type="project" value="UniProtKB-KW"/>
</dbReference>
<dbReference type="EMBL" id="BOPG01000033">
    <property type="protein sequence ID" value="GIJ58035.1"/>
    <property type="molecule type" value="Genomic_DNA"/>
</dbReference>
<dbReference type="PROSITE" id="PS50846">
    <property type="entry name" value="HMA_2"/>
    <property type="match status" value="1"/>
</dbReference>
<evidence type="ECO:0000259" key="2">
    <source>
        <dbReference type="PROSITE" id="PS50846"/>
    </source>
</evidence>
<feature type="domain" description="HMA" evidence="2">
    <location>
        <begin position="2"/>
        <end position="67"/>
    </location>
</feature>
<reference evidence="3" key="1">
    <citation type="submission" date="2021-01" db="EMBL/GenBank/DDBJ databases">
        <title>Whole genome shotgun sequence of Virgisporangium aurantiacum NBRC 16421.</title>
        <authorList>
            <person name="Komaki H."/>
            <person name="Tamura T."/>
        </authorList>
    </citation>
    <scope>NUCLEOTIDE SEQUENCE</scope>
    <source>
        <strain evidence="3">NBRC 16421</strain>
    </source>
</reference>
<dbReference type="Proteomes" id="UP000612585">
    <property type="component" value="Unassembled WGS sequence"/>
</dbReference>
<name>A0A8J3ZA26_9ACTN</name>
<dbReference type="InterPro" id="IPR036163">
    <property type="entry name" value="HMA_dom_sf"/>
</dbReference>
<dbReference type="PROSITE" id="PS01047">
    <property type="entry name" value="HMA_1"/>
    <property type="match status" value="1"/>
</dbReference>
<protein>
    <submittedName>
        <fullName evidence="3">Metal-binding protein</fullName>
    </submittedName>
</protein>
<organism evidence="3 4">
    <name type="scientific">Virgisporangium aurantiacum</name>
    <dbReference type="NCBI Taxonomy" id="175570"/>
    <lineage>
        <taxon>Bacteria</taxon>
        <taxon>Bacillati</taxon>
        <taxon>Actinomycetota</taxon>
        <taxon>Actinomycetes</taxon>
        <taxon>Micromonosporales</taxon>
        <taxon>Micromonosporaceae</taxon>
        <taxon>Virgisporangium</taxon>
    </lineage>
</organism>
<dbReference type="Gene3D" id="3.30.70.100">
    <property type="match status" value="1"/>
</dbReference>
<dbReference type="FunFam" id="3.30.70.100:FF:000001">
    <property type="entry name" value="ATPase copper transporting beta"/>
    <property type="match status" value="1"/>
</dbReference>
<proteinExistence type="predicted"/>